<gene>
    <name evidence="1" type="ORF">EI42_06392</name>
</gene>
<sequence>MKALLVIDAQNGIVTKKDFSSVLHSIKQLISIFTSRKEPVFFLLQEDEQGNGDLVPGN</sequence>
<keyword evidence="2" id="KW-1185">Reference proteome</keyword>
<name>A0A326TQD9_THEHA</name>
<dbReference type="RefSeq" id="WP_211326448.1">
    <property type="nucleotide sequence ID" value="NZ_BIFX01000001.1"/>
</dbReference>
<evidence type="ECO:0008006" key="3">
    <source>
        <dbReference type="Google" id="ProtNLM"/>
    </source>
</evidence>
<reference evidence="1 2" key="1">
    <citation type="submission" date="2018-06" db="EMBL/GenBank/DDBJ databases">
        <title>Genomic Encyclopedia of Archaeal and Bacterial Type Strains, Phase II (KMG-II): from individual species to whole genera.</title>
        <authorList>
            <person name="Goeker M."/>
        </authorList>
    </citation>
    <scope>NUCLEOTIDE SEQUENCE [LARGE SCALE GENOMIC DNA]</scope>
    <source>
        <strain evidence="1 2">ATCC BAA-1881</strain>
    </source>
</reference>
<dbReference type="Gene3D" id="3.40.50.850">
    <property type="entry name" value="Isochorismatase-like"/>
    <property type="match status" value="1"/>
</dbReference>
<evidence type="ECO:0000313" key="1">
    <source>
        <dbReference type="EMBL" id="PZW18044.1"/>
    </source>
</evidence>
<protein>
    <recommendedName>
        <fullName evidence="3">Isochorismatase family protein</fullName>
    </recommendedName>
</protein>
<accession>A0A326TQD9</accession>
<comment type="caution">
    <text evidence="1">The sequence shown here is derived from an EMBL/GenBank/DDBJ whole genome shotgun (WGS) entry which is preliminary data.</text>
</comment>
<evidence type="ECO:0000313" key="2">
    <source>
        <dbReference type="Proteomes" id="UP000248806"/>
    </source>
</evidence>
<dbReference type="InterPro" id="IPR036380">
    <property type="entry name" value="Isochorismatase-like_sf"/>
</dbReference>
<dbReference type="EMBL" id="QKUF01000065">
    <property type="protein sequence ID" value="PZW18044.1"/>
    <property type="molecule type" value="Genomic_DNA"/>
</dbReference>
<dbReference type="Proteomes" id="UP000248806">
    <property type="component" value="Unassembled WGS sequence"/>
</dbReference>
<proteinExistence type="predicted"/>
<organism evidence="1 2">
    <name type="scientific">Thermosporothrix hazakensis</name>
    <dbReference type="NCBI Taxonomy" id="644383"/>
    <lineage>
        <taxon>Bacteria</taxon>
        <taxon>Bacillati</taxon>
        <taxon>Chloroflexota</taxon>
        <taxon>Ktedonobacteria</taxon>
        <taxon>Ktedonobacterales</taxon>
        <taxon>Thermosporotrichaceae</taxon>
        <taxon>Thermosporothrix</taxon>
    </lineage>
</organism>
<dbReference type="SUPFAM" id="SSF52499">
    <property type="entry name" value="Isochorismatase-like hydrolases"/>
    <property type="match status" value="1"/>
</dbReference>
<dbReference type="AlphaFoldDB" id="A0A326TQD9"/>